<feature type="transmembrane region" description="Helical" evidence="2">
    <location>
        <begin position="935"/>
        <end position="957"/>
    </location>
</feature>
<feature type="transmembrane region" description="Helical" evidence="2">
    <location>
        <begin position="340"/>
        <end position="358"/>
    </location>
</feature>
<feature type="transmembrane region" description="Helical" evidence="2">
    <location>
        <begin position="557"/>
        <end position="574"/>
    </location>
</feature>
<feature type="compositionally biased region" description="Pro residues" evidence="1">
    <location>
        <begin position="105"/>
        <end position="126"/>
    </location>
</feature>
<feature type="transmembrane region" description="Helical" evidence="2">
    <location>
        <begin position="315"/>
        <end position="333"/>
    </location>
</feature>
<feature type="transmembrane region" description="Helical" evidence="2">
    <location>
        <begin position="525"/>
        <end position="545"/>
    </location>
</feature>
<feature type="transmembrane region" description="Helical" evidence="2">
    <location>
        <begin position="977"/>
        <end position="996"/>
    </location>
</feature>
<feature type="transmembrane region" description="Helical" evidence="2">
    <location>
        <begin position="500"/>
        <end position="519"/>
    </location>
</feature>
<sequence>MRHWIIALLALLLGTAADGIELGLSLAAIAGIASLAFGKSAGAGGKSEIIPGQPPSRALTLWQMQQRLEALEIEVELLREQARARSDAAPAAPDYSWRPVEPDEAPPPAPQEPPPLPAPEPPPQEPPLEIEWEEVGPPHAQTPPAPQPVRAAPDIAPARPSAPTLLERGWQYARAWLLGGNSVVRVGMLLLFFGFAFLLKYAADNSLLPIELRLAGVALGGCALLAAGWRLRLKRRGYALILQGGGVGTLYITAFVTLKFFQLLPPGLTLAFLVLLGAASAWLAIRQDAPSLAGMGITGGFLAPILTSTGGGSHVLLFSYYALLNAGIFGIAWRKSWRSLNLLGFSFTFVIATAWGVLQYQPEQLASTLPFLALFFGFYLGIAVLYGLRQGLALRHYVDGTLVFGTPLVTAGLAAGLLRHTDFGMAWFALALAAVYLLLTFWLRRRAALPLLAECFLALGVIFATLAVPLAFDGRVTTALWAVEGAGLLWVSLRQNRRLGLWFALGLQLCAGAACLSHLPAQADGWPVLNASLIACLLLAASGLFSGWQLQRRGGNAAVPPSWLAVWAGLWWLGGGIRELKLYLPAGYLADGVMLLLCASALACGLLRRRLDWKLLAYPALALPALTLGWSLLGALPYLQRLSELGWLAAPAALAASLWLLRRHEEETADAGWLHACWQWALVALLAREAGGWLWQWLPDGVWRHVAFPFAASALLLLGGPLSLLEWPVRRHRAAYLGYGPAPLFPALAGWMLWSLLSDGNPAPLPWLPLLNPLDLAVGFSLLALCAWLLRLNRHWPTQPRAAAAWLLCPAILLAVSADVLRAFHHWAGLPYSLDMLWSASDSRIVLALGWCALALLAPRLAAGRESGRVVAWWSAAAGAVLLLWMLLANLETGSPLLLPWLPLLNPLELAQLAVLACVWLNWRRAGFPRPRSLPWLDYAIAAWLLAFGCAIVMRAFHHWQGVDYRLDAALRSPLPLTVLMLCWALLALAAPRLAAGREGAAAVTASLLRLLSPVLLLWSVLANLQGERLLPLPHLPLLNLMDLSQLAVFAACWLNWKRGLLRCAPLEPWLRWLAGGWLFLFGNAVALRSLHHWLDIPYRFGALLHSTLAQATLSLGWTLAALGLMVAATRRGQRLPWLCGGALLMLVVAKLFAVDLASVGSIARIVSFIGVGLLFLLIGYLSPLPPRAHQPEQDRP</sequence>
<feature type="transmembrane region" description="Helical" evidence="2">
    <location>
        <begin position="870"/>
        <end position="889"/>
    </location>
</feature>
<reference evidence="3 4" key="1">
    <citation type="submission" date="2021-05" db="EMBL/GenBank/DDBJ databases">
        <title>Draft Whole Genome Sequencing Of Biosensor Chromobacterium violaceum Strain CV026 Reveals A Regulatory RNA In Chromobacterium violaceum Phenotype Regulatory Network.</title>
        <authorList>
            <person name="Hong K.W."/>
            <person name="Chan K.G."/>
            <person name="Chang C.-Y."/>
        </authorList>
    </citation>
    <scope>NUCLEOTIDE SEQUENCE [LARGE SCALE GENOMIC DNA]</scope>
    <source>
        <strain evidence="3 4">ATCC 31532</strain>
    </source>
</reference>
<dbReference type="PANTHER" id="PTHR38434:SF1">
    <property type="entry name" value="BLL2549 PROTEIN"/>
    <property type="match status" value="1"/>
</dbReference>
<evidence type="ECO:0000313" key="4">
    <source>
        <dbReference type="Proteomes" id="UP000711178"/>
    </source>
</evidence>
<dbReference type="PANTHER" id="PTHR38434">
    <property type="entry name" value="BLL2549 PROTEIN"/>
    <property type="match status" value="1"/>
</dbReference>
<feature type="transmembrane region" description="Helical" evidence="2">
    <location>
        <begin position="1008"/>
        <end position="1026"/>
    </location>
</feature>
<feature type="transmembrane region" description="Helical" evidence="2">
    <location>
        <begin position="1160"/>
        <end position="1182"/>
    </location>
</feature>
<feature type="transmembrane region" description="Helical" evidence="2">
    <location>
        <begin position="1038"/>
        <end position="1057"/>
    </location>
</feature>
<keyword evidence="4" id="KW-1185">Reference proteome</keyword>
<dbReference type="Proteomes" id="UP000711178">
    <property type="component" value="Unassembled WGS sequence"/>
</dbReference>
<feature type="region of interest" description="Disordered" evidence="1">
    <location>
        <begin position="84"/>
        <end position="157"/>
    </location>
</feature>
<feature type="transmembrane region" description="Helical" evidence="2">
    <location>
        <begin position="175"/>
        <end position="198"/>
    </location>
</feature>
<feature type="compositionally biased region" description="Low complexity" evidence="1">
    <location>
        <begin position="87"/>
        <end position="96"/>
    </location>
</feature>
<dbReference type="InterPro" id="IPR019286">
    <property type="entry name" value="DUF2339_TM"/>
</dbReference>
<feature type="transmembrane region" description="Helical" evidence="2">
    <location>
        <begin position="292"/>
        <end position="309"/>
    </location>
</feature>
<feature type="transmembrane region" description="Helical" evidence="2">
    <location>
        <begin position="1136"/>
        <end position="1154"/>
    </location>
</feature>
<feature type="transmembrane region" description="Helical" evidence="2">
    <location>
        <begin position="1069"/>
        <end position="1088"/>
    </location>
</feature>
<dbReference type="GeneID" id="89684194"/>
<evidence type="ECO:0000256" key="1">
    <source>
        <dbReference type="SAM" id="MobiDB-lite"/>
    </source>
</evidence>
<comment type="caution">
    <text evidence="3">The sequence shown here is derived from an EMBL/GenBank/DDBJ whole genome shotgun (WGS) entry which is preliminary data.</text>
</comment>
<feature type="transmembrane region" description="Helical" evidence="2">
    <location>
        <begin position="478"/>
        <end position="493"/>
    </location>
</feature>
<feature type="transmembrane region" description="Helical" evidence="2">
    <location>
        <begin position="901"/>
        <end position="923"/>
    </location>
</feature>
<protein>
    <submittedName>
        <fullName evidence="3">DUF2339 domain-containing protein</fullName>
    </submittedName>
</protein>
<feature type="transmembrane region" description="Helical" evidence="2">
    <location>
        <begin position="267"/>
        <end position="285"/>
    </location>
</feature>
<organism evidence="3 4">
    <name type="scientific">Chromobacterium subtsugae</name>
    <dbReference type="NCBI Taxonomy" id="251747"/>
    <lineage>
        <taxon>Bacteria</taxon>
        <taxon>Pseudomonadati</taxon>
        <taxon>Pseudomonadota</taxon>
        <taxon>Betaproteobacteria</taxon>
        <taxon>Neisseriales</taxon>
        <taxon>Chromobacteriaceae</taxon>
        <taxon>Chromobacterium</taxon>
    </lineage>
</organism>
<feature type="transmembrane region" description="Helical" evidence="2">
    <location>
        <begin position="804"/>
        <end position="825"/>
    </location>
</feature>
<proteinExistence type="predicted"/>
<dbReference type="RefSeq" id="WP_052258118.1">
    <property type="nucleotide sequence ID" value="NZ_CP142381.1"/>
</dbReference>
<feature type="transmembrane region" description="Helical" evidence="2">
    <location>
        <begin position="370"/>
        <end position="388"/>
    </location>
</feature>
<feature type="transmembrane region" description="Helical" evidence="2">
    <location>
        <begin position="210"/>
        <end position="231"/>
    </location>
</feature>
<gene>
    <name evidence="3" type="ORF">KIF53_14015</name>
</gene>
<dbReference type="EMBL" id="JAHDTB010000012">
    <property type="protein sequence ID" value="MBW8288747.1"/>
    <property type="molecule type" value="Genomic_DNA"/>
</dbReference>
<feature type="transmembrane region" description="Helical" evidence="2">
    <location>
        <begin position="455"/>
        <end position="472"/>
    </location>
</feature>
<keyword evidence="2" id="KW-1133">Transmembrane helix</keyword>
<feature type="transmembrane region" description="Helical" evidence="2">
    <location>
        <begin position="400"/>
        <end position="418"/>
    </location>
</feature>
<evidence type="ECO:0000256" key="2">
    <source>
        <dbReference type="SAM" id="Phobius"/>
    </source>
</evidence>
<feature type="transmembrane region" description="Helical" evidence="2">
    <location>
        <begin position="586"/>
        <end position="608"/>
    </location>
</feature>
<feature type="transmembrane region" description="Helical" evidence="2">
    <location>
        <begin position="238"/>
        <end position="261"/>
    </location>
</feature>
<keyword evidence="2" id="KW-0812">Transmembrane</keyword>
<accession>A0ABS7FFD1</accession>
<feature type="transmembrane region" description="Helical" evidence="2">
    <location>
        <begin position="424"/>
        <end position="443"/>
    </location>
</feature>
<dbReference type="Pfam" id="PF10101">
    <property type="entry name" value="DUF2339"/>
    <property type="match status" value="2"/>
</dbReference>
<feature type="transmembrane region" description="Helical" evidence="2">
    <location>
        <begin position="1108"/>
        <end position="1129"/>
    </location>
</feature>
<evidence type="ECO:0000313" key="3">
    <source>
        <dbReference type="EMBL" id="MBW8288747.1"/>
    </source>
</evidence>
<feature type="transmembrane region" description="Helical" evidence="2">
    <location>
        <begin position="845"/>
        <end position="863"/>
    </location>
</feature>
<feature type="transmembrane region" description="Helical" evidence="2">
    <location>
        <begin position="774"/>
        <end position="792"/>
    </location>
</feature>
<feature type="transmembrane region" description="Helical" evidence="2">
    <location>
        <begin position="734"/>
        <end position="754"/>
    </location>
</feature>
<feature type="transmembrane region" description="Helical" evidence="2">
    <location>
        <begin position="615"/>
        <end position="639"/>
    </location>
</feature>
<keyword evidence="2" id="KW-0472">Membrane</keyword>
<feature type="transmembrane region" description="Helical" evidence="2">
    <location>
        <begin position="707"/>
        <end position="727"/>
    </location>
</feature>
<name>A0ABS7FFD1_9NEIS</name>